<dbReference type="FunFam" id="3.40.190.10:FF:000258">
    <property type="entry name" value="ATP phosphoribosyltransferase"/>
    <property type="match status" value="1"/>
</dbReference>
<evidence type="ECO:0000256" key="8">
    <source>
        <dbReference type="ARBA" id="ARBA00022490"/>
    </source>
</evidence>
<dbReference type="NCBIfam" id="TIGR00070">
    <property type="entry name" value="hisG"/>
    <property type="match status" value="1"/>
</dbReference>
<evidence type="ECO:0000256" key="1">
    <source>
        <dbReference type="ARBA" id="ARBA00000915"/>
    </source>
</evidence>
<evidence type="ECO:0000259" key="19">
    <source>
        <dbReference type="Pfam" id="PF08029"/>
    </source>
</evidence>
<sequence>AIKTGPWHRGWFANFPEFWYLNPMPKQKILKLGVPKGSLQESTFKLFRKAGYNFSVSSRSYYPGVDDPEMQAMLIRAQEMAGYVEKGIIDCGLTGKDWVMEQNAKVKEVAELNYAKEGLRPVRWVLAVPNDSKIKRVKDLEGKRISTELVGYTKRWLRQNKIKADVDFSWGATEVKPPLLCDAIVELTETGSSLRANNLRIVEVLFESTTRFIANKEAWKDPFKRRKIENLALLLQGALAAEEKVGLKMNVPKGSMKRIMSLLPSINSPTVSQLAQEGWFDVDTIIDEKTVRDLIPRLKEAGATGIVEYPLNKVIP</sequence>
<organism evidence="20">
    <name type="scientific">marine sediment metagenome</name>
    <dbReference type="NCBI Taxonomy" id="412755"/>
    <lineage>
        <taxon>unclassified sequences</taxon>
        <taxon>metagenomes</taxon>
        <taxon>ecological metagenomes</taxon>
    </lineage>
</organism>
<comment type="subcellular location">
    <subcellularLocation>
        <location evidence="3">Cytoplasm</location>
    </subcellularLocation>
</comment>
<evidence type="ECO:0000256" key="6">
    <source>
        <dbReference type="ARBA" id="ARBA00011946"/>
    </source>
</evidence>
<keyword evidence="13" id="KW-0547">Nucleotide-binding</keyword>
<protein>
    <recommendedName>
        <fullName evidence="7">ATP phosphoribosyltransferase</fullName>
        <ecNumber evidence="6">2.4.2.17</ecNumber>
    </recommendedName>
</protein>
<dbReference type="UniPathway" id="UPA00031">
    <property type="reaction ID" value="UER00006"/>
</dbReference>
<evidence type="ECO:0000256" key="16">
    <source>
        <dbReference type="ARBA" id="ARBA00023102"/>
    </source>
</evidence>
<feature type="non-terminal residue" evidence="20">
    <location>
        <position position="1"/>
    </location>
</feature>
<keyword evidence="8" id="KW-0963">Cytoplasm</keyword>
<proteinExistence type="inferred from homology"/>
<dbReference type="InterPro" id="IPR020621">
    <property type="entry name" value="ATP-PRT_HisG_long"/>
</dbReference>
<evidence type="ECO:0000256" key="12">
    <source>
        <dbReference type="ARBA" id="ARBA00022723"/>
    </source>
</evidence>
<evidence type="ECO:0000256" key="7">
    <source>
        <dbReference type="ARBA" id="ARBA00020998"/>
    </source>
</evidence>
<name>A0A0F8WS90_9ZZZZ</name>
<evidence type="ECO:0000256" key="17">
    <source>
        <dbReference type="ARBA" id="ARBA00024861"/>
    </source>
</evidence>
<dbReference type="EMBL" id="LAZR01067627">
    <property type="protein sequence ID" value="KKK51205.1"/>
    <property type="molecule type" value="Genomic_DNA"/>
</dbReference>
<dbReference type="HAMAP" id="MF_00079">
    <property type="entry name" value="HisG_Long"/>
    <property type="match status" value="1"/>
</dbReference>
<dbReference type="PANTHER" id="PTHR21403">
    <property type="entry name" value="ATP PHOSPHORIBOSYLTRANSFERASE ATP-PRTASE"/>
    <property type="match status" value="1"/>
</dbReference>
<dbReference type="AlphaFoldDB" id="A0A0F8WS90"/>
<evidence type="ECO:0000256" key="13">
    <source>
        <dbReference type="ARBA" id="ARBA00022741"/>
    </source>
</evidence>
<dbReference type="EC" id="2.4.2.17" evidence="6"/>
<dbReference type="GO" id="GO:0003879">
    <property type="term" value="F:ATP phosphoribosyltransferase activity"/>
    <property type="evidence" value="ECO:0007669"/>
    <property type="project" value="UniProtKB-EC"/>
</dbReference>
<dbReference type="Pfam" id="PF01634">
    <property type="entry name" value="HisG"/>
    <property type="match status" value="1"/>
</dbReference>
<dbReference type="GO" id="GO:0005524">
    <property type="term" value="F:ATP binding"/>
    <property type="evidence" value="ECO:0007669"/>
    <property type="project" value="UniProtKB-KW"/>
</dbReference>
<keyword evidence="11" id="KW-0808">Transferase</keyword>
<evidence type="ECO:0000256" key="10">
    <source>
        <dbReference type="ARBA" id="ARBA00022676"/>
    </source>
</evidence>
<dbReference type="GO" id="GO:0000105">
    <property type="term" value="P:L-histidine biosynthetic process"/>
    <property type="evidence" value="ECO:0007669"/>
    <property type="project" value="UniProtKB-UniPathway"/>
</dbReference>
<comment type="cofactor">
    <cofactor evidence="2">
        <name>Mg(2+)</name>
        <dbReference type="ChEBI" id="CHEBI:18420"/>
    </cofactor>
</comment>
<keyword evidence="9" id="KW-0028">Amino-acid biosynthesis</keyword>
<dbReference type="GO" id="GO:0000287">
    <property type="term" value="F:magnesium ion binding"/>
    <property type="evidence" value="ECO:0007669"/>
    <property type="project" value="InterPro"/>
</dbReference>
<dbReference type="InterPro" id="IPR013115">
    <property type="entry name" value="HisG_C"/>
</dbReference>
<reference evidence="20" key="1">
    <citation type="journal article" date="2015" name="Nature">
        <title>Complex archaea that bridge the gap between prokaryotes and eukaryotes.</title>
        <authorList>
            <person name="Spang A."/>
            <person name="Saw J.H."/>
            <person name="Jorgensen S.L."/>
            <person name="Zaremba-Niedzwiedzka K."/>
            <person name="Martijn J."/>
            <person name="Lind A.E."/>
            <person name="van Eijk R."/>
            <person name="Schleper C."/>
            <person name="Guy L."/>
            <person name="Ettema T.J."/>
        </authorList>
    </citation>
    <scope>NUCLEOTIDE SEQUENCE</scope>
</reference>
<comment type="function">
    <text evidence="17">Catalyzes the condensation of ATP and 5-phosphoribose 1-diphosphate to form N'-(5'-phosphoribosyl)-ATP (PR-ATP). Has a crucial role in the pathway because the rate of histidine biosynthesis seems to be controlled primarily by regulation of HisG enzymatic activity.</text>
</comment>
<keyword evidence="16" id="KW-0368">Histidine biosynthesis</keyword>
<dbReference type="PANTHER" id="PTHR21403:SF10">
    <property type="entry name" value="ATP PHOSPHORIBOSYLTRANSFERASE"/>
    <property type="match status" value="1"/>
</dbReference>
<evidence type="ECO:0000256" key="4">
    <source>
        <dbReference type="ARBA" id="ARBA00004667"/>
    </source>
</evidence>
<evidence type="ECO:0000256" key="15">
    <source>
        <dbReference type="ARBA" id="ARBA00022842"/>
    </source>
</evidence>
<dbReference type="FunFam" id="3.30.70.120:FF:000002">
    <property type="entry name" value="ATP phosphoribosyltransferase"/>
    <property type="match status" value="1"/>
</dbReference>
<dbReference type="InterPro" id="IPR001348">
    <property type="entry name" value="ATP_PRibTrfase_HisG"/>
</dbReference>
<dbReference type="Pfam" id="PF08029">
    <property type="entry name" value="HisG_C"/>
    <property type="match status" value="1"/>
</dbReference>
<keyword evidence="14" id="KW-0067">ATP-binding</keyword>
<dbReference type="SUPFAM" id="SSF53850">
    <property type="entry name" value="Periplasmic binding protein-like II"/>
    <property type="match status" value="1"/>
</dbReference>
<dbReference type="GO" id="GO:0005737">
    <property type="term" value="C:cytoplasm"/>
    <property type="evidence" value="ECO:0007669"/>
    <property type="project" value="UniProtKB-SubCell"/>
</dbReference>
<feature type="domain" description="Histidine biosynthesis HisG C-terminal" evidence="19">
    <location>
        <begin position="241"/>
        <end position="313"/>
    </location>
</feature>
<keyword evidence="10" id="KW-0328">Glycosyltransferase</keyword>
<dbReference type="NCBIfam" id="TIGR03455">
    <property type="entry name" value="HisG_C-term"/>
    <property type="match status" value="1"/>
</dbReference>
<evidence type="ECO:0000256" key="11">
    <source>
        <dbReference type="ARBA" id="ARBA00022679"/>
    </source>
</evidence>
<keyword evidence="15" id="KW-0460">Magnesium</keyword>
<evidence type="ECO:0000259" key="18">
    <source>
        <dbReference type="Pfam" id="PF01634"/>
    </source>
</evidence>
<dbReference type="SUPFAM" id="SSF54913">
    <property type="entry name" value="GlnB-like"/>
    <property type="match status" value="1"/>
</dbReference>
<dbReference type="CDD" id="cd13593">
    <property type="entry name" value="PBP2_HisGL3"/>
    <property type="match status" value="1"/>
</dbReference>
<evidence type="ECO:0000256" key="14">
    <source>
        <dbReference type="ARBA" id="ARBA00022840"/>
    </source>
</evidence>
<evidence type="ECO:0000256" key="3">
    <source>
        <dbReference type="ARBA" id="ARBA00004496"/>
    </source>
</evidence>
<dbReference type="Gene3D" id="3.40.190.10">
    <property type="entry name" value="Periplasmic binding protein-like II"/>
    <property type="match status" value="2"/>
</dbReference>
<feature type="domain" description="ATP phosphoribosyltransferase catalytic" evidence="18">
    <location>
        <begin position="76"/>
        <end position="236"/>
    </location>
</feature>
<dbReference type="Gene3D" id="3.30.70.120">
    <property type="match status" value="1"/>
</dbReference>
<comment type="catalytic activity">
    <reaction evidence="1">
        <text>1-(5-phospho-beta-D-ribosyl)-ATP + diphosphate = 5-phospho-alpha-D-ribose 1-diphosphate + ATP</text>
        <dbReference type="Rhea" id="RHEA:18473"/>
        <dbReference type="ChEBI" id="CHEBI:30616"/>
        <dbReference type="ChEBI" id="CHEBI:33019"/>
        <dbReference type="ChEBI" id="CHEBI:58017"/>
        <dbReference type="ChEBI" id="CHEBI:73183"/>
        <dbReference type="EC" id="2.4.2.17"/>
    </reaction>
</comment>
<comment type="pathway">
    <text evidence="4">Amino-acid biosynthesis; L-histidine biosynthesis; L-histidine from 5-phospho-alpha-D-ribose 1-diphosphate: step 1/9.</text>
</comment>
<comment type="caution">
    <text evidence="20">The sequence shown here is derived from an EMBL/GenBank/DDBJ whole genome shotgun (WGS) entry which is preliminary data.</text>
</comment>
<keyword evidence="12" id="KW-0479">Metal-binding</keyword>
<accession>A0A0F8WS90</accession>
<gene>
    <name evidence="20" type="ORF">LCGC14_3117280</name>
</gene>
<comment type="similarity">
    <text evidence="5">Belongs to the ATP phosphoribosyltransferase family. Long subfamily.</text>
</comment>
<evidence type="ECO:0000256" key="5">
    <source>
        <dbReference type="ARBA" id="ARBA00007955"/>
    </source>
</evidence>
<dbReference type="InterPro" id="IPR013820">
    <property type="entry name" value="ATP_PRibTrfase_cat"/>
</dbReference>
<dbReference type="InterPro" id="IPR011322">
    <property type="entry name" value="N-reg_PII-like_a/b"/>
</dbReference>
<dbReference type="InterPro" id="IPR015867">
    <property type="entry name" value="N-reg_PII/ATP_PRibTrfase_C"/>
</dbReference>
<evidence type="ECO:0000313" key="20">
    <source>
        <dbReference type="EMBL" id="KKK51205.1"/>
    </source>
</evidence>
<evidence type="ECO:0000256" key="2">
    <source>
        <dbReference type="ARBA" id="ARBA00001946"/>
    </source>
</evidence>
<evidence type="ECO:0000256" key="9">
    <source>
        <dbReference type="ARBA" id="ARBA00022605"/>
    </source>
</evidence>